<accession>A0AAD4WHE3</accession>
<dbReference type="InterPro" id="IPR043502">
    <property type="entry name" value="DNA/RNA_pol_sf"/>
</dbReference>
<protein>
    <recommendedName>
        <fullName evidence="1">Reverse transcriptase domain-containing protein</fullName>
    </recommendedName>
</protein>
<proteinExistence type="predicted"/>
<evidence type="ECO:0000313" key="3">
    <source>
        <dbReference type="Proteomes" id="UP001054821"/>
    </source>
</evidence>
<dbReference type="AlphaFoldDB" id="A0AAD4WHE3"/>
<dbReference type="PANTHER" id="PTHR35046">
    <property type="entry name" value="ZINC KNUCKLE (CCHC-TYPE) FAMILY PROTEIN"/>
    <property type="match status" value="1"/>
</dbReference>
<dbReference type="SUPFAM" id="SSF56672">
    <property type="entry name" value="DNA/RNA polymerases"/>
    <property type="match status" value="1"/>
</dbReference>
<organism evidence="2 3">
    <name type="scientific">Prunus dulcis</name>
    <name type="common">Almond</name>
    <name type="synonym">Amygdalus dulcis</name>
    <dbReference type="NCBI Taxonomy" id="3755"/>
    <lineage>
        <taxon>Eukaryota</taxon>
        <taxon>Viridiplantae</taxon>
        <taxon>Streptophyta</taxon>
        <taxon>Embryophyta</taxon>
        <taxon>Tracheophyta</taxon>
        <taxon>Spermatophyta</taxon>
        <taxon>Magnoliopsida</taxon>
        <taxon>eudicotyledons</taxon>
        <taxon>Gunneridae</taxon>
        <taxon>Pentapetalae</taxon>
        <taxon>rosids</taxon>
        <taxon>fabids</taxon>
        <taxon>Rosales</taxon>
        <taxon>Rosaceae</taxon>
        <taxon>Amygdaloideae</taxon>
        <taxon>Amygdaleae</taxon>
        <taxon>Prunus</taxon>
    </lineage>
</organism>
<reference evidence="2 3" key="1">
    <citation type="journal article" date="2022" name="G3 (Bethesda)">
        <title>Whole-genome sequence and methylome profiling of the almond [Prunus dulcis (Mill.) D.A. Webb] cultivar 'Nonpareil'.</title>
        <authorList>
            <person name="D'Amico-Willman K.M."/>
            <person name="Ouma W.Z."/>
            <person name="Meulia T."/>
            <person name="Sideli G.M."/>
            <person name="Gradziel T.M."/>
            <person name="Fresnedo-Ramirez J."/>
        </authorList>
    </citation>
    <scope>NUCLEOTIDE SEQUENCE [LARGE SCALE GENOMIC DNA]</scope>
    <source>
        <strain evidence="2">Clone GOH B32 T37-40</strain>
    </source>
</reference>
<dbReference type="Proteomes" id="UP001054821">
    <property type="component" value="Chromosome 2"/>
</dbReference>
<dbReference type="Gene3D" id="3.10.10.10">
    <property type="entry name" value="HIV Type 1 Reverse Transcriptase, subunit A, domain 1"/>
    <property type="match status" value="1"/>
</dbReference>
<dbReference type="PANTHER" id="PTHR35046:SF18">
    <property type="entry name" value="RNA-DIRECTED DNA POLYMERASE"/>
    <property type="match status" value="1"/>
</dbReference>
<dbReference type="Pfam" id="PF00078">
    <property type="entry name" value="RVT_1"/>
    <property type="match status" value="1"/>
</dbReference>
<comment type="caution">
    <text evidence="2">The sequence shown here is derived from an EMBL/GenBank/DDBJ whole genome shotgun (WGS) entry which is preliminary data.</text>
</comment>
<keyword evidence="3" id="KW-1185">Reference proteome</keyword>
<dbReference type="CDD" id="cd01647">
    <property type="entry name" value="RT_LTR"/>
    <property type="match status" value="1"/>
</dbReference>
<evidence type="ECO:0000313" key="2">
    <source>
        <dbReference type="EMBL" id="KAI5343349.1"/>
    </source>
</evidence>
<dbReference type="InterPro" id="IPR043128">
    <property type="entry name" value="Rev_trsase/Diguanyl_cyclase"/>
</dbReference>
<dbReference type="Gene3D" id="3.30.70.270">
    <property type="match status" value="2"/>
</dbReference>
<dbReference type="EMBL" id="JAJFAZ020000002">
    <property type="protein sequence ID" value="KAI5343349.1"/>
    <property type="molecule type" value="Genomic_DNA"/>
</dbReference>
<name>A0AAD4WHE3_PRUDU</name>
<evidence type="ECO:0000259" key="1">
    <source>
        <dbReference type="Pfam" id="PF00078"/>
    </source>
</evidence>
<dbReference type="InterPro" id="IPR000477">
    <property type="entry name" value="RT_dom"/>
</dbReference>
<sequence>MPLSIGKYYRDDVVCDVIDMDACNILLGRPWKFDVDATFKGRDNVILFSWNNHKIAMATIVPSKKSVEPKTKSSSFLTLISSEQELNEAIKEADYFCPIVLKGLLKTSKEENVIPPEVLSKFQELISDKLPNELPLLRDIQHHINLVHGASLPNLPHYRMSPKENDILREQIEELLQKGFITESLSPCAIPVLLVPKKDQSWRMCVDSRAITKITIKYRFPILQLEDMLDVLEDSKVFPKIDLHSGYHQIPIKPGDEWKTTFKSKEGLYKWLHLKKRASRAFETSLRSTFCTNKLLFFGFVVGENGIQVDDEKIKAILDWPTPKTVSEVRSFHGLATFYRRFVRHFSSIVAPITEYVKKGRFN</sequence>
<gene>
    <name evidence="2" type="ORF">L3X38_011225</name>
</gene>
<feature type="domain" description="Reverse transcriptase" evidence="1">
    <location>
        <begin position="195"/>
        <end position="301"/>
    </location>
</feature>